<dbReference type="InterPro" id="IPR015421">
    <property type="entry name" value="PyrdxlP-dep_Trfase_major"/>
</dbReference>
<evidence type="ECO:0000313" key="7">
    <source>
        <dbReference type="Proteomes" id="UP001487305"/>
    </source>
</evidence>
<dbReference type="InterPro" id="IPR005814">
    <property type="entry name" value="Aminotrans_3"/>
</dbReference>
<keyword evidence="2 6" id="KW-0032">Aminotransferase</keyword>
<dbReference type="CDD" id="cd00610">
    <property type="entry name" value="OAT_like"/>
    <property type="match status" value="1"/>
</dbReference>
<dbReference type="Gene3D" id="3.90.1150.10">
    <property type="entry name" value="Aspartate Aminotransferase, domain 1"/>
    <property type="match status" value="1"/>
</dbReference>
<keyword evidence="4 5" id="KW-0663">Pyridoxal phosphate</keyword>
<dbReference type="PANTHER" id="PTHR11986">
    <property type="entry name" value="AMINOTRANSFERASE CLASS III"/>
    <property type="match status" value="1"/>
</dbReference>
<dbReference type="PROSITE" id="PS00600">
    <property type="entry name" value="AA_TRANSFER_CLASS_3"/>
    <property type="match status" value="1"/>
</dbReference>
<dbReference type="InterPro" id="IPR015422">
    <property type="entry name" value="PyrdxlP-dep_Trfase_small"/>
</dbReference>
<dbReference type="GO" id="GO:0008483">
    <property type="term" value="F:transaminase activity"/>
    <property type="evidence" value="ECO:0007669"/>
    <property type="project" value="UniProtKB-KW"/>
</dbReference>
<dbReference type="PIRSF" id="PIRSF000521">
    <property type="entry name" value="Transaminase_4ab_Lys_Orn"/>
    <property type="match status" value="1"/>
</dbReference>
<dbReference type="InterPro" id="IPR015424">
    <property type="entry name" value="PyrdxlP-dep_Trfase"/>
</dbReference>
<evidence type="ECO:0000256" key="2">
    <source>
        <dbReference type="ARBA" id="ARBA00022576"/>
    </source>
</evidence>
<dbReference type="InterPro" id="IPR050103">
    <property type="entry name" value="Class-III_PLP-dep_AT"/>
</dbReference>
<evidence type="ECO:0000256" key="5">
    <source>
        <dbReference type="RuleBase" id="RU003560"/>
    </source>
</evidence>
<keyword evidence="7" id="KW-1185">Reference proteome</keyword>
<dbReference type="Gene3D" id="3.40.640.10">
    <property type="entry name" value="Type I PLP-dependent aspartate aminotransferase-like (Major domain)"/>
    <property type="match status" value="1"/>
</dbReference>
<sequence>MSLAEQMALESSYLMGTYARKPVELVRGEGMRVFDDESRAYLDFVSGVGAVSLGHCHPAVVEAVSAQASRLIHVSNYYYIEGRGQVGGLLSGLLNACIDPSERASWKSFFANSGAEANECAIKLARLWAKKNKGEARIVVTLDKGFHGRTLATLAATAQPAKQEAFKPLPAGFVHTPPNDVSALEQLFAEQGDEICAIMLECVQGESGVHPCTSEYLRVARRLATEHRALLICDEIQCGMYRCGTYPFGFQHFGIVPDIVTIAKGVASGFPTGMCAAREDVAAAFEPGDHGSTFGGSCLAVAAAKATIETLEAIDAGGNAEAVGEYLRTRLAELPHVVEVRGLGLMCACDFDEMIDAGELVIRGLGEGLLLNSTGLRTLRFLPPLVCSRDDVDALAEGLKRLLA</sequence>
<gene>
    <name evidence="6" type="ORF">AAA083_14400</name>
</gene>
<dbReference type="Proteomes" id="UP001487305">
    <property type="component" value="Unassembled WGS sequence"/>
</dbReference>
<evidence type="ECO:0000256" key="3">
    <source>
        <dbReference type="ARBA" id="ARBA00022679"/>
    </source>
</evidence>
<dbReference type="RefSeq" id="WP_349227934.1">
    <property type="nucleotide sequence ID" value="NZ_JBBNOP010000017.1"/>
</dbReference>
<proteinExistence type="inferred from homology"/>
<evidence type="ECO:0000256" key="4">
    <source>
        <dbReference type="ARBA" id="ARBA00022898"/>
    </source>
</evidence>
<reference evidence="6 7" key="1">
    <citation type="submission" date="2024-04" db="EMBL/GenBank/DDBJ databases">
        <title>Human intestinal bacterial collection.</title>
        <authorList>
            <person name="Pauvert C."/>
            <person name="Hitch T.C.A."/>
            <person name="Clavel T."/>
        </authorList>
    </citation>
    <scope>NUCLEOTIDE SEQUENCE [LARGE SCALE GENOMIC DNA]</scope>
    <source>
        <strain evidence="6 7">CLA-KB-H42</strain>
    </source>
</reference>
<name>A0ABV1JGF1_9ACTN</name>
<organism evidence="6 7">
    <name type="scientific">Raoultibacter massiliensis</name>
    <dbReference type="NCBI Taxonomy" id="1852371"/>
    <lineage>
        <taxon>Bacteria</taxon>
        <taxon>Bacillati</taxon>
        <taxon>Actinomycetota</taxon>
        <taxon>Coriobacteriia</taxon>
        <taxon>Eggerthellales</taxon>
        <taxon>Eggerthellaceae</taxon>
        <taxon>Raoultibacter</taxon>
    </lineage>
</organism>
<protein>
    <submittedName>
        <fullName evidence="6">Aminotransferase class III-fold pyridoxal phosphate-dependent enzyme</fullName>
    </submittedName>
</protein>
<accession>A0ABV1JGF1</accession>
<evidence type="ECO:0000313" key="6">
    <source>
        <dbReference type="EMBL" id="MEQ3364168.1"/>
    </source>
</evidence>
<comment type="caution">
    <text evidence="6">The sequence shown here is derived from an EMBL/GenBank/DDBJ whole genome shotgun (WGS) entry which is preliminary data.</text>
</comment>
<dbReference type="EMBL" id="JBBNOP010000017">
    <property type="protein sequence ID" value="MEQ3364168.1"/>
    <property type="molecule type" value="Genomic_DNA"/>
</dbReference>
<dbReference type="InterPro" id="IPR049704">
    <property type="entry name" value="Aminotrans_3_PPA_site"/>
</dbReference>
<comment type="similarity">
    <text evidence="5">Belongs to the class-III pyridoxal-phosphate-dependent aminotransferase family.</text>
</comment>
<comment type="cofactor">
    <cofactor evidence="1">
        <name>pyridoxal 5'-phosphate</name>
        <dbReference type="ChEBI" id="CHEBI:597326"/>
    </cofactor>
</comment>
<dbReference type="Pfam" id="PF00202">
    <property type="entry name" value="Aminotran_3"/>
    <property type="match status" value="1"/>
</dbReference>
<evidence type="ECO:0000256" key="1">
    <source>
        <dbReference type="ARBA" id="ARBA00001933"/>
    </source>
</evidence>
<dbReference type="SUPFAM" id="SSF53383">
    <property type="entry name" value="PLP-dependent transferases"/>
    <property type="match status" value="1"/>
</dbReference>
<keyword evidence="3" id="KW-0808">Transferase</keyword>
<dbReference type="PANTHER" id="PTHR11986:SF79">
    <property type="entry name" value="ACETYLORNITHINE AMINOTRANSFERASE, MITOCHONDRIAL"/>
    <property type="match status" value="1"/>
</dbReference>